<reference evidence="3 4" key="1">
    <citation type="submission" date="2020-02" db="EMBL/GenBank/DDBJ databases">
        <authorList>
            <person name="Ma Q."/>
            <person name="Huang Y."/>
            <person name="Song X."/>
            <person name="Pei D."/>
        </authorList>
    </citation>
    <scope>NUCLEOTIDE SEQUENCE [LARGE SCALE GENOMIC DNA]</scope>
    <source>
        <strain evidence="3">Sxm20200214</strain>
        <tissue evidence="3">Leaf</tissue>
    </source>
</reference>
<sequence>MVILSVMAAEAGTTLSVRSFEELTSVSISEDGIVSTRMRPNYNVVTGYPSKTTDWQRSYFFVKSNRSAFDEPPRSGSRVLWNPDMVGHPNLATYAEDWKQSARTVVLQKQDHSEQKEINRARSMKQLPDLSRIMAEKATAKKGASESGGGSSGPRKKAAASTEQTRTGGSSKQKERRKDKERDADVREVPTEDADDKRTPVEEPQKKTDKKKRKRTDDGGSEAPPSGEVPKKRMRKKDFVFPRPSSVSEGELRDLAPPAADPEVRTLDDDENETLARRLRRREGRVVEFNRELPLPFYPEECGRLTQLIKGGPVQLPPVKDLIFKNEYEHAAFSSVKSQGDWNVLVEKYDTALRRAWEQIREGEEARKKAKLGYEEALRAATRERVALRKSFNEQRTADTADLKVCKDSMKDLETVVDKLKGEKAILSKRELRKR</sequence>
<protein>
    <submittedName>
        <fullName evidence="3">Uncharacterized protein</fullName>
    </submittedName>
</protein>
<gene>
    <name evidence="3" type="ORF">Bca52824_035632</name>
</gene>
<evidence type="ECO:0000256" key="2">
    <source>
        <dbReference type="SAM" id="MobiDB-lite"/>
    </source>
</evidence>
<accession>A0A8X7V0S1</accession>
<feature type="compositionally biased region" description="Polar residues" evidence="2">
    <location>
        <begin position="162"/>
        <end position="171"/>
    </location>
</feature>
<keyword evidence="1" id="KW-0175">Coiled coil</keyword>
<evidence type="ECO:0000256" key="1">
    <source>
        <dbReference type="SAM" id="Coils"/>
    </source>
</evidence>
<feature type="compositionally biased region" description="Basic and acidic residues" evidence="2">
    <location>
        <begin position="109"/>
        <end position="120"/>
    </location>
</feature>
<dbReference type="EMBL" id="JAAMPC010000008">
    <property type="protein sequence ID" value="KAG2299160.1"/>
    <property type="molecule type" value="Genomic_DNA"/>
</dbReference>
<feature type="coiled-coil region" evidence="1">
    <location>
        <begin position="403"/>
        <end position="430"/>
    </location>
</feature>
<name>A0A8X7V0S1_BRACI</name>
<feature type="compositionally biased region" description="Basic and acidic residues" evidence="2">
    <location>
        <begin position="172"/>
        <end position="207"/>
    </location>
</feature>
<dbReference type="Proteomes" id="UP000886595">
    <property type="component" value="Unassembled WGS sequence"/>
</dbReference>
<comment type="caution">
    <text evidence="3">The sequence shown here is derived from an EMBL/GenBank/DDBJ whole genome shotgun (WGS) entry which is preliminary data.</text>
</comment>
<feature type="region of interest" description="Disordered" evidence="2">
    <location>
        <begin position="109"/>
        <end position="272"/>
    </location>
</feature>
<evidence type="ECO:0000313" key="4">
    <source>
        <dbReference type="Proteomes" id="UP000886595"/>
    </source>
</evidence>
<organism evidence="3 4">
    <name type="scientific">Brassica carinata</name>
    <name type="common">Ethiopian mustard</name>
    <name type="synonym">Abyssinian cabbage</name>
    <dbReference type="NCBI Taxonomy" id="52824"/>
    <lineage>
        <taxon>Eukaryota</taxon>
        <taxon>Viridiplantae</taxon>
        <taxon>Streptophyta</taxon>
        <taxon>Embryophyta</taxon>
        <taxon>Tracheophyta</taxon>
        <taxon>Spermatophyta</taxon>
        <taxon>Magnoliopsida</taxon>
        <taxon>eudicotyledons</taxon>
        <taxon>Gunneridae</taxon>
        <taxon>Pentapetalae</taxon>
        <taxon>rosids</taxon>
        <taxon>malvids</taxon>
        <taxon>Brassicales</taxon>
        <taxon>Brassicaceae</taxon>
        <taxon>Brassiceae</taxon>
        <taxon>Brassica</taxon>
    </lineage>
</organism>
<evidence type="ECO:0000313" key="3">
    <source>
        <dbReference type="EMBL" id="KAG2299160.1"/>
    </source>
</evidence>
<proteinExistence type="predicted"/>
<dbReference type="AlphaFoldDB" id="A0A8X7V0S1"/>
<keyword evidence="4" id="KW-1185">Reference proteome</keyword>